<dbReference type="PANTHER" id="PTHR21071:SF4">
    <property type="entry name" value="UDP-N-ACETYLENOLPYRUVOYLGLUCOSAMINE REDUCTASE"/>
    <property type="match status" value="1"/>
</dbReference>
<dbReference type="InterPro" id="IPR006094">
    <property type="entry name" value="Oxid_FAD_bind_N"/>
</dbReference>
<dbReference type="GO" id="GO:0005829">
    <property type="term" value="C:cytosol"/>
    <property type="evidence" value="ECO:0007669"/>
    <property type="project" value="TreeGrafter"/>
</dbReference>
<dbReference type="Proteomes" id="UP000192790">
    <property type="component" value="Unassembled WGS sequence"/>
</dbReference>
<feature type="active site" evidence="16">
    <location>
        <position position="299"/>
    </location>
</feature>
<keyword evidence="5 16" id="KW-0963">Cytoplasm</keyword>
<dbReference type="Gene3D" id="3.30.43.10">
    <property type="entry name" value="Uridine Diphospho-n-acetylenolpyruvylglucosamine Reductase, domain 2"/>
    <property type="match status" value="1"/>
</dbReference>
<dbReference type="Gene3D" id="3.30.465.10">
    <property type="match status" value="1"/>
</dbReference>
<keyword evidence="12 16" id="KW-0560">Oxidoreductase</keyword>
<evidence type="ECO:0000256" key="10">
    <source>
        <dbReference type="ARBA" id="ARBA00022960"/>
    </source>
</evidence>
<dbReference type="PROSITE" id="PS51387">
    <property type="entry name" value="FAD_PCMH"/>
    <property type="match status" value="1"/>
</dbReference>
<organism evidence="18 19">
    <name type="scientific">Papillibacter cinnamivorans DSM 12816</name>
    <dbReference type="NCBI Taxonomy" id="1122930"/>
    <lineage>
        <taxon>Bacteria</taxon>
        <taxon>Bacillati</taxon>
        <taxon>Bacillota</taxon>
        <taxon>Clostridia</taxon>
        <taxon>Eubacteriales</taxon>
        <taxon>Oscillospiraceae</taxon>
        <taxon>Papillibacter</taxon>
    </lineage>
</organism>
<comment type="cofactor">
    <cofactor evidence="1 16">
        <name>FAD</name>
        <dbReference type="ChEBI" id="CHEBI:57692"/>
    </cofactor>
</comment>
<dbReference type="InterPro" id="IPR016169">
    <property type="entry name" value="FAD-bd_PCMH_sub2"/>
</dbReference>
<dbReference type="RefSeq" id="WP_084233176.1">
    <property type="nucleotide sequence ID" value="NZ_FWXW01000001.1"/>
</dbReference>
<dbReference type="EC" id="1.3.1.98" evidence="16"/>
<dbReference type="GO" id="GO:0071949">
    <property type="term" value="F:FAD binding"/>
    <property type="evidence" value="ECO:0007669"/>
    <property type="project" value="InterPro"/>
</dbReference>
<dbReference type="OrthoDB" id="9804753at2"/>
<keyword evidence="19" id="KW-1185">Reference proteome</keyword>
<evidence type="ECO:0000256" key="16">
    <source>
        <dbReference type="HAMAP-Rule" id="MF_00037"/>
    </source>
</evidence>
<evidence type="ECO:0000256" key="9">
    <source>
        <dbReference type="ARBA" id="ARBA00022857"/>
    </source>
</evidence>
<dbReference type="NCBIfam" id="TIGR00179">
    <property type="entry name" value="murB"/>
    <property type="match status" value="1"/>
</dbReference>
<name>A0A1W1YMK3_9FIRM</name>
<feature type="domain" description="FAD-binding PCMH-type" evidence="17">
    <location>
        <begin position="33"/>
        <end position="200"/>
    </location>
</feature>
<dbReference type="SUPFAM" id="SSF56176">
    <property type="entry name" value="FAD-binding/transporter-associated domain-like"/>
    <property type="match status" value="1"/>
</dbReference>
<evidence type="ECO:0000256" key="7">
    <source>
        <dbReference type="ARBA" id="ARBA00022630"/>
    </source>
</evidence>
<evidence type="ECO:0000256" key="15">
    <source>
        <dbReference type="ARBA" id="ARBA00048914"/>
    </source>
</evidence>
<comment type="pathway">
    <text evidence="4 16">Cell wall biogenesis; peptidoglycan biosynthesis.</text>
</comment>
<feature type="active site" description="Proton donor" evidence="16">
    <location>
        <position position="229"/>
    </location>
</feature>
<comment type="subcellular location">
    <subcellularLocation>
        <location evidence="3 16">Cytoplasm</location>
    </subcellularLocation>
</comment>
<sequence length="316" mass="33387">MDWVAALAEKLKTRAPGIPLEENVLMSRMTSFRIGGPARLVALPRSGEELSEAFRCAREMDIDPLPVGNGTNLLVPDRGLDAFVIRTFDGVGDIRCTGEAEISAGAGVLLSRLASFARDCGLAGLEFAHGIPGTLGGAVVMNAGAYGGEMKDAVYEVRALSETGELMTLREGELDFSYRHSVFSGGGGVVLGAVLRLAPGDTEGIRGKMEELSARRRQSQPLEYPSAGSAFKRPPGHFAAALIQEAGLKGTAVGGAQVSEKHAGFIINRGGATCEDVLRLMDLVRETVFRRSGVTLEPEIKILDGTDLDHPPAAGR</sequence>
<dbReference type="NCBIfam" id="NF010480">
    <property type="entry name" value="PRK13905.1"/>
    <property type="match status" value="1"/>
</dbReference>
<evidence type="ECO:0000256" key="12">
    <source>
        <dbReference type="ARBA" id="ARBA00023002"/>
    </source>
</evidence>
<keyword evidence="11 16" id="KW-0573">Peptidoglycan synthesis</keyword>
<keyword evidence="8 16" id="KW-0274">FAD</keyword>
<evidence type="ECO:0000313" key="18">
    <source>
        <dbReference type="EMBL" id="SMC37435.1"/>
    </source>
</evidence>
<dbReference type="GO" id="GO:0051301">
    <property type="term" value="P:cell division"/>
    <property type="evidence" value="ECO:0007669"/>
    <property type="project" value="UniProtKB-KW"/>
</dbReference>
<keyword evidence="7 16" id="KW-0285">Flavoprotein</keyword>
<evidence type="ECO:0000256" key="13">
    <source>
        <dbReference type="ARBA" id="ARBA00023306"/>
    </source>
</evidence>
<reference evidence="18 19" key="1">
    <citation type="submission" date="2017-04" db="EMBL/GenBank/DDBJ databases">
        <authorList>
            <person name="Afonso C.L."/>
            <person name="Miller P.J."/>
            <person name="Scott M.A."/>
            <person name="Spackman E."/>
            <person name="Goraichik I."/>
            <person name="Dimitrov K.M."/>
            <person name="Suarez D.L."/>
            <person name="Swayne D.E."/>
        </authorList>
    </citation>
    <scope>NUCLEOTIDE SEQUENCE [LARGE SCALE GENOMIC DNA]</scope>
    <source>
        <strain evidence="18 19">DSM 12816</strain>
    </source>
</reference>
<accession>A0A1W1YMK3</accession>
<evidence type="ECO:0000256" key="14">
    <source>
        <dbReference type="ARBA" id="ARBA00023316"/>
    </source>
</evidence>
<dbReference type="InterPro" id="IPR036318">
    <property type="entry name" value="FAD-bd_PCMH-like_sf"/>
</dbReference>
<dbReference type="Pfam" id="PF01565">
    <property type="entry name" value="FAD_binding_4"/>
    <property type="match status" value="1"/>
</dbReference>
<evidence type="ECO:0000256" key="1">
    <source>
        <dbReference type="ARBA" id="ARBA00001974"/>
    </source>
</evidence>
<protein>
    <recommendedName>
        <fullName evidence="16">UDP-N-acetylenolpyruvoylglucosamine reductase</fullName>
        <ecNumber evidence="16">1.3.1.98</ecNumber>
    </recommendedName>
    <alternativeName>
        <fullName evidence="16">UDP-N-acetylmuramate dehydrogenase</fullName>
    </alternativeName>
</protein>
<evidence type="ECO:0000256" key="5">
    <source>
        <dbReference type="ARBA" id="ARBA00022490"/>
    </source>
</evidence>
<comment type="similarity">
    <text evidence="16">Belongs to the MurB family.</text>
</comment>
<dbReference type="InterPro" id="IPR016167">
    <property type="entry name" value="FAD-bd_PCMH_sub1"/>
</dbReference>
<evidence type="ECO:0000256" key="8">
    <source>
        <dbReference type="ARBA" id="ARBA00022827"/>
    </source>
</evidence>
<evidence type="ECO:0000313" key="19">
    <source>
        <dbReference type="Proteomes" id="UP000192790"/>
    </source>
</evidence>
<dbReference type="SUPFAM" id="SSF56194">
    <property type="entry name" value="Uridine diphospho-N-Acetylenolpyruvylglucosamine reductase, MurB, C-terminal domain"/>
    <property type="match status" value="1"/>
</dbReference>
<evidence type="ECO:0000256" key="6">
    <source>
        <dbReference type="ARBA" id="ARBA00022618"/>
    </source>
</evidence>
<evidence type="ECO:0000256" key="4">
    <source>
        <dbReference type="ARBA" id="ARBA00004752"/>
    </source>
</evidence>
<dbReference type="Gene3D" id="3.90.78.10">
    <property type="entry name" value="UDP-N-acetylenolpyruvoylglucosamine reductase, C-terminal domain"/>
    <property type="match status" value="1"/>
</dbReference>
<feature type="active site" evidence="16">
    <location>
        <position position="179"/>
    </location>
</feature>
<dbReference type="GO" id="GO:0008360">
    <property type="term" value="P:regulation of cell shape"/>
    <property type="evidence" value="ECO:0007669"/>
    <property type="project" value="UniProtKB-KW"/>
</dbReference>
<dbReference type="InterPro" id="IPR003170">
    <property type="entry name" value="MurB"/>
</dbReference>
<keyword evidence="10 16" id="KW-0133">Cell shape</keyword>
<dbReference type="UniPathway" id="UPA00219"/>
<gene>
    <name evidence="16" type="primary">murB</name>
    <name evidence="18" type="ORF">SAMN02745168_0543</name>
</gene>
<keyword evidence="14 16" id="KW-0961">Cell wall biogenesis/degradation</keyword>
<proteinExistence type="inferred from homology"/>
<dbReference type="InterPro" id="IPR016166">
    <property type="entry name" value="FAD-bd_PCMH"/>
</dbReference>
<dbReference type="Pfam" id="PF02873">
    <property type="entry name" value="MurB_C"/>
    <property type="match status" value="1"/>
</dbReference>
<dbReference type="EMBL" id="FWXW01000001">
    <property type="protein sequence ID" value="SMC37435.1"/>
    <property type="molecule type" value="Genomic_DNA"/>
</dbReference>
<dbReference type="GO" id="GO:0008762">
    <property type="term" value="F:UDP-N-acetylmuramate dehydrogenase activity"/>
    <property type="evidence" value="ECO:0007669"/>
    <property type="project" value="UniProtKB-UniRule"/>
</dbReference>
<comment type="catalytic activity">
    <reaction evidence="15 16">
        <text>UDP-N-acetyl-alpha-D-muramate + NADP(+) = UDP-N-acetyl-3-O-(1-carboxyvinyl)-alpha-D-glucosamine + NADPH + H(+)</text>
        <dbReference type="Rhea" id="RHEA:12248"/>
        <dbReference type="ChEBI" id="CHEBI:15378"/>
        <dbReference type="ChEBI" id="CHEBI:57783"/>
        <dbReference type="ChEBI" id="CHEBI:58349"/>
        <dbReference type="ChEBI" id="CHEBI:68483"/>
        <dbReference type="ChEBI" id="CHEBI:70757"/>
        <dbReference type="EC" id="1.3.1.98"/>
    </reaction>
</comment>
<keyword evidence="9 16" id="KW-0521">NADP</keyword>
<evidence type="ECO:0000259" key="17">
    <source>
        <dbReference type="PROSITE" id="PS51387"/>
    </source>
</evidence>
<dbReference type="STRING" id="1122930.SAMN02745168_0543"/>
<comment type="function">
    <text evidence="2 16">Cell wall formation.</text>
</comment>
<dbReference type="GO" id="GO:0071555">
    <property type="term" value="P:cell wall organization"/>
    <property type="evidence" value="ECO:0007669"/>
    <property type="project" value="UniProtKB-KW"/>
</dbReference>
<evidence type="ECO:0000256" key="11">
    <source>
        <dbReference type="ARBA" id="ARBA00022984"/>
    </source>
</evidence>
<evidence type="ECO:0000256" key="3">
    <source>
        <dbReference type="ARBA" id="ARBA00004496"/>
    </source>
</evidence>
<evidence type="ECO:0000256" key="2">
    <source>
        <dbReference type="ARBA" id="ARBA00003921"/>
    </source>
</evidence>
<dbReference type="GO" id="GO:0009252">
    <property type="term" value="P:peptidoglycan biosynthetic process"/>
    <property type="evidence" value="ECO:0007669"/>
    <property type="project" value="UniProtKB-UniRule"/>
</dbReference>
<dbReference type="PANTHER" id="PTHR21071">
    <property type="entry name" value="UDP-N-ACETYLENOLPYRUVOYLGLUCOSAMINE REDUCTASE"/>
    <property type="match status" value="1"/>
</dbReference>
<keyword evidence="13 16" id="KW-0131">Cell cycle</keyword>
<dbReference type="InterPro" id="IPR036635">
    <property type="entry name" value="MurB_C_sf"/>
</dbReference>
<dbReference type="InterPro" id="IPR011601">
    <property type="entry name" value="MurB_C"/>
</dbReference>
<dbReference type="AlphaFoldDB" id="A0A1W1YMK3"/>
<dbReference type="HAMAP" id="MF_00037">
    <property type="entry name" value="MurB"/>
    <property type="match status" value="1"/>
</dbReference>
<keyword evidence="6 16" id="KW-0132">Cell division</keyword>